<keyword evidence="5" id="KW-0378">Hydrolase</keyword>
<dbReference type="InterPro" id="IPR050570">
    <property type="entry name" value="Cell_wall_metabolism_enzyme"/>
</dbReference>
<keyword evidence="6" id="KW-1185">Reference proteome</keyword>
<evidence type="ECO:0000259" key="4">
    <source>
        <dbReference type="Pfam" id="PF01551"/>
    </source>
</evidence>
<evidence type="ECO:0000256" key="2">
    <source>
        <dbReference type="SAM" id="MobiDB-lite"/>
    </source>
</evidence>
<accession>A0AAE3ZTV1</accession>
<protein>
    <submittedName>
        <fullName evidence="5">Murein DD-endopeptidase MepM/ murein hydrolase activator NlpD</fullName>
    </submittedName>
</protein>
<dbReference type="GO" id="GO:0004222">
    <property type="term" value="F:metalloendopeptidase activity"/>
    <property type="evidence" value="ECO:0007669"/>
    <property type="project" value="TreeGrafter"/>
</dbReference>
<reference evidence="5 6" key="1">
    <citation type="submission" date="2023-07" db="EMBL/GenBank/DDBJ databases">
        <title>Sequencing the genomes of 1000 actinobacteria strains.</title>
        <authorList>
            <person name="Klenk H.-P."/>
        </authorList>
    </citation>
    <scope>NUCLEOTIDE SEQUENCE [LARGE SCALE GENOMIC DNA]</scope>
    <source>
        <strain evidence="5 6">DSM 44711</strain>
    </source>
</reference>
<dbReference type="InterPro" id="IPR011055">
    <property type="entry name" value="Dup_hybrid_motif"/>
</dbReference>
<evidence type="ECO:0000313" key="5">
    <source>
        <dbReference type="EMBL" id="MDR7324038.1"/>
    </source>
</evidence>
<dbReference type="CDD" id="cd12797">
    <property type="entry name" value="M23_peptidase"/>
    <property type="match status" value="1"/>
</dbReference>
<proteinExistence type="predicted"/>
<feature type="domain" description="M23ase beta-sheet core" evidence="4">
    <location>
        <begin position="155"/>
        <end position="257"/>
    </location>
</feature>
<dbReference type="PANTHER" id="PTHR21666">
    <property type="entry name" value="PEPTIDASE-RELATED"/>
    <property type="match status" value="1"/>
</dbReference>
<keyword evidence="1 3" id="KW-0732">Signal</keyword>
<gene>
    <name evidence="5" type="ORF">J2S44_004288</name>
</gene>
<dbReference type="SUPFAM" id="SSF51261">
    <property type="entry name" value="Duplicated hybrid motif"/>
    <property type="match status" value="1"/>
</dbReference>
<evidence type="ECO:0000256" key="1">
    <source>
        <dbReference type="ARBA" id="ARBA00022729"/>
    </source>
</evidence>
<organism evidence="5 6">
    <name type="scientific">Catenuloplanes niger</name>
    <dbReference type="NCBI Taxonomy" id="587534"/>
    <lineage>
        <taxon>Bacteria</taxon>
        <taxon>Bacillati</taxon>
        <taxon>Actinomycetota</taxon>
        <taxon>Actinomycetes</taxon>
        <taxon>Micromonosporales</taxon>
        <taxon>Micromonosporaceae</taxon>
        <taxon>Catenuloplanes</taxon>
    </lineage>
</organism>
<feature type="signal peptide" evidence="3">
    <location>
        <begin position="1"/>
        <end position="35"/>
    </location>
</feature>
<dbReference type="Gene3D" id="2.30.30.40">
    <property type="entry name" value="SH3 Domains"/>
    <property type="match status" value="1"/>
</dbReference>
<dbReference type="Pfam" id="PF01551">
    <property type="entry name" value="Peptidase_M23"/>
    <property type="match status" value="1"/>
</dbReference>
<sequence>MPTKRIRRRASAAAIAGLGLLVGGLATVTASPAEAASSVSGTVSTGGLVLNVRKAAKTAAKRVGTLQEGAKVSIVCQAKGNRVTGTVRTTDLWDRLSDGGYVSDAYIKRPATKLPVCDPPKPSPSRSTEGAAGPAWVLPVSAAMNSAFRTPQRPTHNGMDLAAAKETPVRAAHSGVVMRVLCQVSIGTCDTDGGLTVSGCGWFAEIRDADGVTTRYCHLLRRPSVVPGQTVTAGDLIGQVGSSGHSTGPHLHFEVHTAFPATVENAVDPFLFLKAKGVPVR</sequence>
<dbReference type="Gene3D" id="2.70.70.10">
    <property type="entry name" value="Glucose Permease (Domain IIA)"/>
    <property type="match status" value="1"/>
</dbReference>
<feature type="chain" id="PRO_5042073827" evidence="3">
    <location>
        <begin position="36"/>
        <end position="281"/>
    </location>
</feature>
<feature type="region of interest" description="Disordered" evidence="2">
    <location>
        <begin position="113"/>
        <end position="132"/>
    </location>
</feature>
<comment type="caution">
    <text evidence="5">The sequence shown here is derived from an EMBL/GenBank/DDBJ whole genome shotgun (WGS) entry which is preliminary data.</text>
</comment>
<dbReference type="InterPro" id="IPR016047">
    <property type="entry name" value="M23ase_b-sheet_dom"/>
</dbReference>
<evidence type="ECO:0000313" key="6">
    <source>
        <dbReference type="Proteomes" id="UP001183629"/>
    </source>
</evidence>
<evidence type="ECO:0000256" key="3">
    <source>
        <dbReference type="SAM" id="SignalP"/>
    </source>
</evidence>
<dbReference type="Proteomes" id="UP001183629">
    <property type="component" value="Unassembled WGS sequence"/>
</dbReference>
<dbReference type="EMBL" id="JAVDYC010000001">
    <property type="protein sequence ID" value="MDR7324038.1"/>
    <property type="molecule type" value="Genomic_DNA"/>
</dbReference>
<dbReference type="RefSeq" id="WP_310416825.1">
    <property type="nucleotide sequence ID" value="NZ_JAVDYC010000001.1"/>
</dbReference>
<dbReference type="PANTHER" id="PTHR21666:SF289">
    <property type="entry name" value="L-ALA--D-GLU ENDOPEPTIDASE"/>
    <property type="match status" value="1"/>
</dbReference>
<name>A0AAE3ZTV1_9ACTN</name>
<dbReference type="AlphaFoldDB" id="A0AAE3ZTV1"/>